<keyword evidence="1" id="KW-0812">Transmembrane</keyword>
<gene>
    <name evidence="2" type="ORF">SAMN04488051_11261</name>
</gene>
<evidence type="ECO:0000313" key="3">
    <source>
        <dbReference type="Proteomes" id="UP000198773"/>
    </source>
</evidence>
<protein>
    <recommendedName>
        <fullName evidence="4">DUF3995 domain-containing protein</fullName>
    </recommendedName>
</protein>
<feature type="transmembrane region" description="Helical" evidence="1">
    <location>
        <begin position="117"/>
        <end position="138"/>
    </location>
</feature>
<keyword evidence="3" id="KW-1185">Reference proteome</keyword>
<evidence type="ECO:0000313" key="2">
    <source>
        <dbReference type="EMBL" id="SEA99834.1"/>
    </source>
</evidence>
<dbReference type="AlphaFoldDB" id="A0A1H4FRB7"/>
<dbReference type="OrthoDB" id="5457135at2"/>
<feature type="transmembrane region" description="Helical" evidence="1">
    <location>
        <begin position="86"/>
        <end position="111"/>
    </location>
</feature>
<name>A0A1H4FRB7_ALKAM</name>
<organism evidence="2 3">
    <name type="scientific">Alkalimonas amylolytica</name>
    <dbReference type="NCBI Taxonomy" id="152573"/>
    <lineage>
        <taxon>Bacteria</taxon>
        <taxon>Pseudomonadati</taxon>
        <taxon>Pseudomonadota</taxon>
        <taxon>Gammaproteobacteria</taxon>
        <taxon>Alkalimonas</taxon>
    </lineage>
</organism>
<feature type="transmembrane region" description="Helical" evidence="1">
    <location>
        <begin position="9"/>
        <end position="32"/>
    </location>
</feature>
<dbReference type="EMBL" id="FNRM01000012">
    <property type="protein sequence ID" value="SEA99834.1"/>
    <property type="molecule type" value="Genomic_DNA"/>
</dbReference>
<sequence length="149" mass="16214">MHSAGNNKYLLAAAFCCFAAALAHLGCIVFGGDWYRFFGAGEQMARMAEQGLWYPTIVTSVIVLVLLVWALYGLSGAGTIKRLPLTRLALILISSIFLLRGVSFVAIMPMFPENSLTFWLISSGICLFIGGLFALGSWQQWSVLSAKQA</sequence>
<accession>A0A1H4FRB7</accession>
<reference evidence="2 3" key="1">
    <citation type="submission" date="2016-10" db="EMBL/GenBank/DDBJ databases">
        <authorList>
            <person name="de Groot N.N."/>
        </authorList>
    </citation>
    <scope>NUCLEOTIDE SEQUENCE [LARGE SCALE GENOMIC DNA]</scope>
    <source>
        <strain evidence="2 3">CGMCC 1.3430</strain>
    </source>
</reference>
<feature type="transmembrane region" description="Helical" evidence="1">
    <location>
        <begin position="52"/>
        <end position="74"/>
    </location>
</feature>
<evidence type="ECO:0008006" key="4">
    <source>
        <dbReference type="Google" id="ProtNLM"/>
    </source>
</evidence>
<dbReference type="RefSeq" id="WP_091345105.1">
    <property type="nucleotide sequence ID" value="NZ_FNRM01000012.1"/>
</dbReference>
<dbReference type="Proteomes" id="UP000198773">
    <property type="component" value="Unassembled WGS sequence"/>
</dbReference>
<keyword evidence="1" id="KW-0472">Membrane</keyword>
<dbReference type="STRING" id="152573.SAMN04488051_11261"/>
<proteinExistence type="predicted"/>
<evidence type="ECO:0000256" key="1">
    <source>
        <dbReference type="SAM" id="Phobius"/>
    </source>
</evidence>
<keyword evidence="1" id="KW-1133">Transmembrane helix</keyword>